<dbReference type="PROSITE" id="PS50045">
    <property type="entry name" value="SIGMA54_INTERACT_4"/>
    <property type="match status" value="1"/>
</dbReference>
<dbReference type="CDD" id="cd00009">
    <property type="entry name" value="AAA"/>
    <property type="match status" value="1"/>
</dbReference>
<feature type="domain" description="Sigma-54 factor interaction" evidence="3">
    <location>
        <begin position="341"/>
        <end position="566"/>
    </location>
</feature>
<dbReference type="InterPro" id="IPR027417">
    <property type="entry name" value="P-loop_NTPase"/>
</dbReference>
<comment type="caution">
    <text evidence="5">The sequence shown here is derived from an EMBL/GenBank/DDBJ whole genome shotgun (WGS) entry which is preliminary data.</text>
</comment>
<dbReference type="EMBL" id="JAPQFJ010000017">
    <property type="protein sequence ID" value="MCY6959920.1"/>
    <property type="molecule type" value="Genomic_DNA"/>
</dbReference>
<dbReference type="Proteomes" id="UP001144612">
    <property type="component" value="Unassembled WGS sequence"/>
</dbReference>
<name>A0ABT4DC85_9CLOT</name>
<evidence type="ECO:0000259" key="3">
    <source>
        <dbReference type="PROSITE" id="PS50045"/>
    </source>
</evidence>
<dbReference type="InterPro" id="IPR036388">
    <property type="entry name" value="WH-like_DNA-bd_sf"/>
</dbReference>
<dbReference type="InterPro" id="IPR013767">
    <property type="entry name" value="PAS_fold"/>
</dbReference>
<dbReference type="PANTHER" id="PTHR32071:SF57">
    <property type="entry name" value="C4-DICARBOXYLATE TRANSPORT TRANSCRIPTIONAL REGULATORY PROTEIN DCTD"/>
    <property type="match status" value="1"/>
</dbReference>
<proteinExistence type="predicted"/>
<dbReference type="Pfam" id="PF00989">
    <property type="entry name" value="PAS"/>
    <property type="match status" value="1"/>
</dbReference>
<reference evidence="5" key="1">
    <citation type="submission" date="2022-12" db="EMBL/GenBank/DDBJ databases">
        <title>Clostridium sp. nov., isolated from industrial wastewater.</title>
        <authorList>
            <person name="Jiayan W."/>
        </authorList>
    </citation>
    <scope>NUCLEOTIDE SEQUENCE</scope>
    <source>
        <strain evidence="5">ZC22-4</strain>
    </source>
</reference>
<gene>
    <name evidence="5" type="ORF">OW729_14960</name>
</gene>
<dbReference type="Pfam" id="PF00158">
    <property type="entry name" value="Sigma54_activat"/>
    <property type="match status" value="1"/>
</dbReference>
<dbReference type="CDD" id="cd00130">
    <property type="entry name" value="PAS"/>
    <property type="match status" value="1"/>
</dbReference>
<evidence type="ECO:0000259" key="4">
    <source>
        <dbReference type="PROSITE" id="PS50112"/>
    </source>
</evidence>
<keyword evidence="2" id="KW-0067">ATP-binding</keyword>
<protein>
    <submittedName>
        <fullName evidence="5">Sigma 54-interacting transcriptional regulator</fullName>
    </submittedName>
</protein>
<evidence type="ECO:0000256" key="1">
    <source>
        <dbReference type="ARBA" id="ARBA00022741"/>
    </source>
</evidence>
<dbReference type="Gene3D" id="3.30.450.20">
    <property type="entry name" value="PAS domain"/>
    <property type="match status" value="1"/>
</dbReference>
<dbReference type="SMART" id="SM00091">
    <property type="entry name" value="PAS"/>
    <property type="match status" value="1"/>
</dbReference>
<dbReference type="InterPro" id="IPR002078">
    <property type="entry name" value="Sigma_54_int"/>
</dbReference>
<dbReference type="PANTHER" id="PTHR32071">
    <property type="entry name" value="TRANSCRIPTIONAL REGULATORY PROTEIN"/>
    <property type="match status" value="1"/>
</dbReference>
<dbReference type="Gene3D" id="3.40.50.300">
    <property type="entry name" value="P-loop containing nucleotide triphosphate hydrolases"/>
    <property type="match status" value="1"/>
</dbReference>
<dbReference type="SUPFAM" id="SSF55785">
    <property type="entry name" value="PYP-like sensor domain (PAS domain)"/>
    <property type="match status" value="1"/>
</dbReference>
<dbReference type="Gene3D" id="1.10.8.60">
    <property type="match status" value="1"/>
</dbReference>
<dbReference type="Gene3D" id="1.10.10.10">
    <property type="entry name" value="Winged helix-like DNA-binding domain superfamily/Winged helix DNA-binding domain"/>
    <property type="match status" value="1"/>
</dbReference>
<dbReference type="PROSITE" id="PS50112">
    <property type="entry name" value="PAS"/>
    <property type="match status" value="1"/>
</dbReference>
<dbReference type="InterPro" id="IPR058031">
    <property type="entry name" value="AAA_lid_NorR"/>
</dbReference>
<evidence type="ECO:0000256" key="2">
    <source>
        <dbReference type="ARBA" id="ARBA00022840"/>
    </source>
</evidence>
<accession>A0ABT4DC85</accession>
<evidence type="ECO:0000313" key="5">
    <source>
        <dbReference type="EMBL" id="MCY6959920.1"/>
    </source>
</evidence>
<evidence type="ECO:0000313" key="6">
    <source>
        <dbReference type="Proteomes" id="UP001144612"/>
    </source>
</evidence>
<keyword evidence="6" id="KW-1185">Reference proteome</keyword>
<keyword evidence="1" id="KW-0547">Nucleotide-binding</keyword>
<dbReference type="InterPro" id="IPR025662">
    <property type="entry name" value="Sigma_54_int_dom_ATP-bd_1"/>
</dbReference>
<dbReference type="PROSITE" id="PS00675">
    <property type="entry name" value="SIGMA54_INTERACT_1"/>
    <property type="match status" value="1"/>
</dbReference>
<feature type="domain" description="PAS" evidence="4">
    <location>
        <begin position="212"/>
        <end position="263"/>
    </location>
</feature>
<dbReference type="SMART" id="SM00382">
    <property type="entry name" value="AAA"/>
    <property type="match status" value="1"/>
</dbReference>
<dbReference type="NCBIfam" id="TIGR00229">
    <property type="entry name" value="sensory_box"/>
    <property type="match status" value="1"/>
</dbReference>
<dbReference type="InterPro" id="IPR003593">
    <property type="entry name" value="AAA+_ATPase"/>
</dbReference>
<dbReference type="InterPro" id="IPR000014">
    <property type="entry name" value="PAS"/>
</dbReference>
<dbReference type="RefSeq" id="WP_268062356.1">
    <property type="nucleotide sequence ID" value="NZ_JAPQFJ010000017.1"/>
</dbReference>
<dbReference type="SUPFAM" id="SSF52540">
    <property type="entry name" value="P-loop containing nucleoside triphosphate hydrolases"/>
    <property type="match status" value="1"/>
</dbReference>
<dbReference type="Pfam" id="PF25601">
    <property type="entry name" value="AAA_lid_14"/>
    <property type="match status" value="1"/>
</dbReference>
<organism evidence="5 6">
    <name type="scientific">Clostridium brassicae</name>
    <dbReference type="NCBI Taxonomy" id="2999072"/>
    <lineage>
        <taxon>Bacteria</taxon>
        <taxon>Bacillati</taxon>
        <taxon>Bacillota</taxon>
        <taxon>Clostridia</taxon>
        <taxon>Eubacteriales</taxon>
        <taxon>Clostridiaceae</taxon>
        <taxon>Clostridium</taxon>
    </lineage>
</organism>
<dbReference type="InterPro" id="IPR035965">
    <property type="entry name" value="PAS-like_dom_sf"/>
</dbReference>
<sequence length="701" mass="79803">MQKNIAVVTLDAMAGAFYAQQLKNLFGDCIVTNEYSVRGNTIPNIQKADLYLVSTDAFDSNEEYKRYIPKDAPMVKINMTFTKETIEELSMIPKGTKAMLVNLSYKMTREVIASLSSLGINQIEFYPYHPGMKDIPGIDFAITPSENRYVPKNVKRIMDIGQRVMDSSTIVEVALKLKFDDLLEKKVFQEYFASIAVNNYSIHRLYDRSVSMESQFEILLSILDEGIIGIDSEGYVFSCNHKAENIVGIKSENLMGKSVLESLPKIPFEECKKNMKTIEPKLIKINKVYINMSIFPVIRNRKFIGAFVILTRFSEEEHKQNNLRIQLCNKGHKAKYTFEDIIGKSQAIEKVCKIAKKMAKTKATILITGESGTGKELFSQAIHNASSRKDYPFIAINCGAMADNLLESELFGYEEGAFTGAKKGGKTGLFEFAHRGTIFLDEIEGMSPALQMKLLRVIQEREVTRIGGHSIIQIDVRIIAATNESLEKLVEKGSFRKDLYYRLNTLPIELPPLRDRKEDIMLLLEDIKSKVGGNFELSEEVKDILLSHKWDGNVRELHNYVEYFTYMGEPLITIEELPAGLEKQEKKQVVYEEHSDSYDDVYNQVLKKYKDLTVGYENEFEFILGKLAVAYEQRKSIGRKRLADYADHEGLFLTEQEIRNMLSKLAEVGLISSSRGRGGSRITKLGMMIYKNEMLPNNAKY</sequence>